<dbReference type="GO" id="GO:0005840">
    <property type="term" value="C:ribosome"/>
    <property type="evidence" value="ECO:0007669"/>
    <property type="project" value="InterPro"/>
</dbReference>
<comment type="similarity">
    <text evidence="5">Belongs to the RimM family.</text>
</comment>
<dbReference type="GO" id="GO:0043022">
    <property type="term" value="F:ribosome binding"/>
    <property type="evidence" value="ECO:0007669"/>
    <property type="project" value="InterPro"/>
</dbReference>
<evidence type="ECO:0000256" key="4">
    <source>
        <dbReference type="ARBA" id="ARBA00023186"/>
    </source>
</evidence>
<protein>
    <recommendedName>
        <fullName evidence="5">Ribosome maturation factor RimM</fullName>
    </recommendedName>
</protein>
<evidence type="ECO:0000313" key="10">
    <source>
        <dbReference type="EMBL" id="WJW69263.1"/>
    </source>
</evidence>
<feature type="region of interest" description="Disordered" evidence="6">
    <location>
        <begin position="1"/>
        <end position="46"/>
    </location>
</feature>
<evidence type="ECO:0000259" key="8">
    <source>
        <dbReference type="Pfam" id="PF24986"/>
    </source>
</evidence>
<dbReference type="Pfam" id="PF24986">
    <property type="entry name" value="PRC_RimM"/>
    <property type="match status" value="1"/>
</dbReference>
<proteinExistence type="inferred from homology"/>
<reference evidence="10" key="2">
    <citation type="journal article" date="2024" name="Nature">
        <title>Anoxygenic phototroph of the Chloroflexota uses a type I reaction centre.</title>
        <authorList>
            <person name="Tsuji J.M."/>
            <person name="Shaw N.A."/>
            <person name="Nagashima S."/>
            <person name="Venkiteswaran J.J."/>
            <person name="Schiff S.L."/>
            <person name="Watanabe T."/>
            <person name="Fukui M."/>
            <person name="Hanada S."/>
            <person name="Tank M."/>
            <person name="Neufeld J.D."/>
        </authorList>
    </citation>
    <scope>NUCLEOTIDE SEQUENCE</scope>
    <source>
        <strain evidence="10">L227-S17</strain>
    </source>
</reference>
<keyword evidence="4 5" id="KW-0143">Chaperone</keyword>
<dbReference type="PANTHER" id="PTHR33692:SF1">
    <property type="entry name" value="RIBOSOME MATURATION FACTOR RIMM"/>
    <property type="match status" value="1"/>
</dbReference>
<keyword evidence="12" id="KW-1185">Reference proteome</keyword>
<dbReference type="InterPro" id="IPR011961">
    <property type="entry name" value="RimM"/>
</dbReference>
<dbReference type="Gene3D" id="2.30.30.240">
    <property type="entry name" value="PRC-barrel domain"/>
    <property type="match status" value="1"/>
</dbReference>
<accession>A0A8T7M5L1</accession>
<comment type="subcellular location">
    <subcellularLocation>
        <location evidence="5">Cytoplasm</location>
    </subcellularLocation>
</comment>
<dbReference type="GO" id="GO:0005737">
    <property type="term" value="C:cytoplasm"/>
    <property type="evidence" value="ECO:0007669"/>
    <property type="project" value="UniProtKB-SubCell"/>
</dbReference>
<comment type="domain">
    <text evidence="5">The PRC barrel domain binds ribosomal protein uS19.</text>
</comment>
<dbReference type="InterPro" id="IPR011033">
    <property type="entry name" value="PRC_barrel-like_sf"/>
</dbReference>
<dbReference type="SUPFAM" id="SSF50447">
    <property type="entry name" value="Translation proteins"/>
    <property type="match status" value="1"/>
</dbReference>
<dbReference type="Proteomes" id="UP000521676">
    <property type="component" value="Unassembled WGS sequence"/>
</dbReference>
<name>A0A8T7M5L1_9CHLR</name>
<evidence type="ECO:0000256" key="1">
    <source>
        <dbReference type="ARBA" id="ARBA00022490"/>
    </source>
</evidence>
<feature type="domain" description="Ribosome maturation factor RimM PRC barrel" evidence="8">
    <location>
        <begin position="162"/>
        <end position="230"/>
    </location>
</feature>
<comment type="subunit">
    <text evidence="5">Binds ribosomal protein uS19.</text>
</comment>
<dbReference type="HAMAP" id="MF_00014">
    <property type="entry name" value="Ribosome_mat_RimM"/>
    <property type="match status" value="1"/>
</dbReference>
<dbReference type="Proteomes" id="UP001431572">
    <property type="component" value="Chromosome 2"/>
</dbReference>
<dbReference type="GO" id="GO:0006364">
    <property type="term" value="P:rRNA processing"/>
    <property type="evidence" value="ECO:0007669"/>
    <property type="project" value="UniProtKB-UniRule"/>
</dbReference>
<evidence type="ECO:0000259" key="7">
    <source>
        <dbReference type="Pfam" id="PF01782"/>
    </source>
</evidence>
<dbReference type="EMBL" id="JACATZ010000003">
    <property type="protein sequence ID" value="NWJ47349.1"/>
    <property type="molecule type" value="Genomic_DNA"/>
</dbReference>
<evidence type="ECO:0000256" key="2">
    <source>
        <dbReference type="ARBA" id="ARBA00022517"/>
    </source>
</evidence>
<feature type="compositionally biased region" description="Basic residues" evidence="6">
    <location>
        <begin position="1"/>
        <end position="26"/>
    </location>
</feature>
<reference evidence="9 11" key="1">
    <citation type="submission" date="2020-06" db="EMBL/GenBank/DDBJ databases">
        <title>Anoxygenic phototrophic Chloroflexota member uses a Type I reaction center.</title>
        <authorList>
            <person name="Tsuji J.M."/>
            <person name="Shaw N.A."/>
            <person name="Nagashima S."/>
            <person name="Venkiteswaran J."/>
            <person name="Schiff S.L."/>
            <person name="Hanada S."/>
            <person name="Tank M."/>
            <person name="Neufeld J.D."/>
        </authorList>
    </citation>
    <scope>NUCLEOTIDE SEQUENCE [LARGE SCALE GENOMIC DNA]</scope>
    <source>
        <strain evidence="9">L227-S17</strain>
    </source>
</reference>
<dbReference type="AlphaFoldDB" id="A0A8T7M5L1"/>
<keyword evidence="2 5" id="KW-0690">Ribosome biogenesis</keyword>
<dbReference type="InterPro" id="IPR036976">
    <property type="entry name" value="RimM_N_sf"/>
</dbReference>
<dbReference type="SUPFAM" id="SSF50346">
    <property type="entry name" value="PRC-barrel domain"/>
    <property type="match status" value="1"/>
</dbReference>
<gene>
    <name evidence="5 9" type="primary">rimM</name>
    <name evidence="9" type="ORF">HXX08_15940</name>
    <name evidence="10" type="ORF">OZ401_002868</name>
</gene>
<dbReference type="Gene3D" id="2.40.30.60">
    <property type="entry name" value="RimM"/>
    <property type="match status" value="1"/>
</dbReference>
<dbReference type="InterPro" id="IPR056792">
    <property type="entry name" value="PRC_RimM"/>
</dbReference>
<evidence type="ECO:0000313" key="9">
    <source>
        <dbReference type="EMBL" id="NWJ47349.1"/>
    </source>
</evidence>
<dbReference type="InterPro" id="IPR002676">
    <property type="entry name" value="RimM_N"/>
</dbReference>
<dbReference type="EMBL" id="CP128400">
    <property type="protein sequence ID" value="WJW69263.1"/>
    <property type="molecule type" value="Genomic_DNA"/>
</dbReference>
<dbReference type="NCBIfam" id="TIGR02273">
    <property type="entry name" value="16S_RimM"/>
    <property type="match status" value="1"/>
</dbReference>
<sequence>MPQKKGSRPYFHSKTKQGAPRPKHVSRPSNRPVRAEETIPPKPAKIVPTEPEIETFSTDFITIAEIVSTFGLRGAVKASIRTDFPERFEHLQEAWLLPPGALPDAPRTAYKVLSARAQNEKQVVIRFEGLTKIEQAEKLRGYIVSVPRGEVVPLPEGEYYIFQLIGLKVYSEKGDYVGEVINVLEYPANDVYEVKGPLSPNSVLIPAVEDFIREIDLENQRLTINLIEGLI</sequence>
<keyword evidence="1 5" id="KW-0963">Cytoplasm</keyword>
<evidence type="ECO:0000256" key="5">
    <source>
        <dbReference type="HAMAP-Rule" id="MF_00014"/>
    </source>
</evidence>
<dbReference type="PANTHER" id="PTHR33692">
    <property type="entry name" value="RIBOSOME MATURATION FACTOR RIMM"/>
    <property type="match status" value="1"/>
</dbReference>
<evidence type="ECO:0000256" key="3">
    <source>
        <dbReference type="ARBA" id="ARBA00022552"/>
    </source>
</evidence>
<evidence type="ECO:0000313" key="11">
    <source>
        <dbReference type="Proteomes" id="UP000521676"/>
    </source>
</evidence>
<dbReference type="RefSeq" id="WP_341471151.1">
    <property type="nucleotide sequence ID" value="NZ_CP128400.1"/>
</dbReference>
<organism evidence="9 11">
    <name type="scientific">Candidatus Chlorohelix allophototropha</name>
    <dbReference type="NCBI Taxonomy" id="3003348"/>
    <lineage>
        <taxon>Bacteria</taxon>
        <taxon>Bacillati</taxon>
        <taxon>Chloroflexota</taxon>
        <taxon>Chloroflexia</taxon>
        <taxon>Candidatus Chloroheliales</taxon>
        <taxon>Candidatus Chloroheliaceae</taxon>
        <taxon>Candidatus Chlorohelix</taxon>
    </lineage>
</organism>
<comment type="function">
    <text evidence="5">An accessory protein needed during the final step in the assembly of 30S ribosomal subunit, possibly for assembly of the head region. Essential for efficient processing of 16S rRNA. May be needed both before and after RbfA during the maturation of 16S rRNA. It has affinity for free ribosomal 30S subunits but not for 70S ribosomes.</text>
</comment>
<dbReference type="GO" id="GO:0042274">
    <property type="term" value="P:ribosomal small subunit biogenesis"/>
    <property type="evidence" value="ECO:0007669"/>
    <property type="project" value="UniProtKB-UniRule"/>
</dbReference>
<evidence type="ECO:0000313" key="12">
    <source>
        <dbReference type="Proteomes" id="UP001431572"/>
    </source>
</evidence>
<dbReference type="Pfam" id="PF01782">
    <property type="entry name" value="RimM"/>
    <property type="match status" value="1"/>
</dbReference>
<dbReference type="InterPro" id="IPR009000">
    <property type="entry name" value="Transl_B-barrel_sf"/>
</dbReference>
<keyword evidence="3 5" id="KW-0698">rRNA processing</keyword>
<feature type="domain" description="RimM N-terminal" evidence="7">
    <location>
        <begin position="63"/>
        <end position="148"/>
    </location>
</feature>
<evidence type="ECO:0000256" key="6">
    <source>
        <dbReference type="SAM" id="MobiDB-lite"/>
    </source>
</evidence>